<keyword evidence="1" id="KW-0812">Transmembrane</keyword>
<proteinExistence type="predicted"/>
<name>A0ABZ3INV7_9FIRM</name>
<evidence type="ECO:0000313" key="3">
    <source>
        <dbReference type="Proteomes" id="UP000216752"/>
    </source>
</evidence>
<dbReference type="RefSeq" id="WP_342747422.1">
    <property type="nucleotide sequence ID" value="NZ_CP155573.1"/>
</dbReference>
<evidence type="ECO:0000313" key="2">
    <source>
        <dbReference type="EMBL" id="XFO67389.1"/>
    </source>
</evidence>
<organism evidence="2 3">
    <name type="scientific">Sporomusa silvacetica DSM 10669</name>
    <dbReference type="NCBI Taxonomy" id="1123289"/>
    <lineage>
        <taxon>Bacteria</taxon>
        <taxon>Bacillati</taxon>
        <taxon>Bacillota</taxon>
        <taxon>Negativicutes</taxon>
        <taxon>Selenomonadales</taxon>
        <taxon>Sporomusaceae</taxon>
        <taxon>Sporomusa</taxon>
    </lineage>
</organism>
<reference evidence="2" key="1">
    <citation type="submission" date="2024-05" db="EMBL/GenBank/DDBJ databases">
        <title>Isolation and characterization of Sporomusa carbonis sp. nov., a carboxydotrophic hydrogenogen in the genus of Sporomusa isolated from a charcoal burning pile.</title>
        <authorList>
            <person name="Boeer T."/>
            <person name="Rosenbaum F."/>
            <person name="Eysell L."/>
            <person name="Mueller V."/>
            <person name="Daniel R."/>
            <person name="Poehlein A."/>
        </authorList>
    </citation>
    <scope>NUCLEOTIDE SEQUENCE [LARGE SCALE GENOMIC DNA]</scope>
    <source>
        <strain evidence="2">DSM 10669</strain>
    </source>
</reference>
<keyword evidence="1" id="KW-0472">Membrane</keyword>
<feature type="transmembrane region" description="Helical" evidence="1">
    <location>
        <begin position="12"/>
        <end position="35"/>
    </location>
</feature>
<sequence length="50" mass="5640">MEKGKQLKSAFFAAFPYTVPIFAGFTFLGIAYGIYMNSLGEHLIQLTRCF</sequence>
<keyword evidence="1" id="KW-1133">Transmembrane helix</keyword>
<dbReference type="Proteomes" id="UP000216752">
    <property type="component" value="Chromosome"/>
</dbReference>
<protein>
    <submittedName>
        <fullName evidence="2">Uncharacterized protein</fullName>
    </submittedName>
</protein>
<accession>A0ABZ3INV7</accession>
<evidence type="ECO:0000256" key="1">
    <source>
        <dbReference type="SAM" id="Phobius"/>
    </source>
</evidence>
<keyword evidence="3" id="KW-1185">Reference proteome</keyword>
<gene>
    <name evidence="2" type="ORF">SPSIL_035870</name>
</gene>
<dbReference type="EMBL" id="CP155573">
    <property type="protein sequence ID" value="XFO67389.1"/>
    <property type="molecule type" value="Genomic_DNA"/>
</dbReference>